<dbReference type="EMBL" id="BLBS01000048">
    <property type="protein sequence ID" value="GET91484.1"/>
    <property type="molecule type" value="Genomic_DNA"/>
</dbReference>
<dbReference type="VEuPathDB" id="TriTrypDB:LtaPh_3215900"/>
<evidence type="ECO:0000313" key="2">
    <source>
        <dbReference type="EMBL" id="GET91484.1"/>
    </source>
</evidence>
<organism evidence="2 3">
    <name type="scientific">Leishmania tarentolae</name>
    <name type="common">Sauroleishmania tarentolae</name>
    <dbReference type="NCBI Taxonomy" id="5689"/>
    <lineage>
        <taxon>Eukaryota</taxon>
        <taxon>Discoba</taxon>
        <taxon>Euglenozoa</taxon>
        <taxon>Kinetoplastea</taxon>
        <taxon>Metakinetoplastina</taxon>
        <taxon>Trypanosomatida</taxon>
        <taxon>Trypanosomatidae</taxon>
        <taxon>Leishmaniinae</taxon>
        <taxon>Leishmania</taxon>
        <taxon>lizard Leishmania</taxon>
    </lineage>
</organism>
<keyword evidence="3" id="KW-1185">Reference proteome</keyword>
<proteinExistence type="predicted"/>
<evidence type="ECO:0000256" key="1">
    <source>
        <dbReference type="SAM" id="MobiDB-lite"/>
    </source>
</evidence>
<dbReference type="AlphaFoldDB" id="A0A640KR36"/>
<sequence length="370" mass="41870">MTMDASTSPFVDGVVTLPAAELRESLENIINAIDASAYSCSEECKALEVQRQRVLTLLSKMDARETPCDSPDTTEQRRCPLLSPSLLEADKRAAGPLQLFSSNSEAGDARTRDEAAEDNVQATLEETGDERTTYVTHSAHRCLLANLFCKPRRRETTTPLNSPVPCLLYLPSKRSLGEHGWNGEDEDDSIQHIEATVQPQVEQLCCSPEARLAFPEERRRRRIQDRHDLPLSFPRRSCSLLKQVSAECSFHRHIESTAPRSFWINVWPCYGSSAASRTHHPARVLVRGRYRYFEDVLEKAAKRTNCKPAPHGFYTPDGCPIRHLHDLVAEHHYLLFPFGGFYRKQSVPTALLWVLYTDARHIVQCSQRDG</sequence>
<evidence type="ECO:0000313" key="3">
    <source>
        <dbReference type="Proteomes" id="UP000419144"/>
    </source>
</evidence>
<accession>A0A640KR36</accession>
<dbReference type="Proteomes" id="UP000419144">
    <property type="component" value="Unassembled WGS sequence"/>
</dbReference>
<gene>
    <name evidence="2" type="ORF">LtaPh_3215900</name>
</gene>
<comment type="caution">
    <text evidence="2">The sequence shown here is derived from an EMBL/GenBank/DDBJ whole genome shotgun (WGS) entry which is preliminary data.</text>
</comment>
<name>A0A640KR36_LEITA</name>
<dbReference type="OrthoDB" id="260969at2759"/>
<protein>
    <submittedName>
        <fullName evidence="2">Uncharacterized protein</fullName>
    </submittedName>
</protein>
<reference evidence="2" key="1">
    <citation type="submission" date="2019-11" db="EMBL/GenBank/DDBJ databases">
        <title>Leishmania tarentolae CDS.</title>
        <authorList>
            <person name="Goto Y."/>
            <person name="Yamagishi J."/>
        </authorList>
    </citation>
    <scope>NUCLEOTIDE SEQUENCE [LARGE SCALE GENOMIC DNA]</scope>
    <source>
        <strain evidence="2">Parrot Tar II</strain>
    </source>
</reference>
<feature type="region of interest" description="Disordered" evidence="1">
    <location>
        <begin position="97"/>
        <end position="116"/>
    </location>
</feature>